<feature type="active site" description="Proton donor" evidence="5">
    <location>
        <position position="233"/>
    </location>
</feature>
<comment type="caution">
    <text evidence="9">The sequence shown here is derived from an EMBL/GenBank/DDBJ whole genome shotgun (WGS) entry which is preliminary data.</text>
</comment>
<evidence type="ECO:0000256" key="2">
    <source>
        <dbReference type="ARBA" id="ARBA00022729"/>
    </source>
</evidence>
<sequence>METRPNNRNWLLLIGWVFLFTQCKGSDESNQGPVTPPTPDAATTFTNPLLISGPDPWVYQQGQTYYYTHTLGDRIGLIKTQAISQLKNERFTTVWTPPATGPYSKNLWAPELHQLNGKWYIYFAADDGTQASNGADINHRMYVLENEAADPTTGTWTLKGKIAPTTDRWAIDGSVFEHNGQMYFIWSGWQGSNDPGIQQIYIAKMTNPWTLEGDRVMLTRPTFDWEMNGLVNEGPGVIKNAAGKVFLIYSASGCWTDSYALGRLTLRDNGNPMNPDDWIKAPTPVLATNADNGAFGPGHNGFFKSPDGTEDWIIYHANPAPNLGCNNSRSPRIQKFTWRADGTPDFGQPVKVNTPVARPSGEVK</sequence>
<evidence type="ECO:0000256" key="7">
    <source>
        <dbReference type="RuleBase" id="RU361187"/>
    </source>
</evidence>
<evidence type="ECO:0000256" key="8">
    <source>
        <dbReference type="SAM" id="MobiDB-lite"/>
    </source>
</evidence>
<name>A0A3M9MX58_9BACT</name>
<proteinExistence type="inferred from homology"/>
<evidence type="ECO:0000256" key="3">
    <source>
        <dbReference type="ARBA" id="ARBA00022801"/>
    </source>
</evidence>
<keyword evidence="3 7" id="KW-0378">Hydrolase</keyword>
<dbReference type="SUPFAM" id="SSF75005">
    <property type="entry name" value="Arabinanase/levansucrase/invertase"/>
    <property type="match status" value="1"/>
</dbReference>
<dbReference type="RefSeq" id="WP_123133161.1">
    <property type="nucleotide sequence ID" value="NZ_RJJE01000009.1"/>
</dbReference>
<dbReference type="InterPro" id="IPR016828">
    <property type="entry name" value="Alpha-L-arabinofuranosidase"/>
</dbReference>
<dbReference type="Gene3D" id="2.115.10.20">
    <property type="entry name" value="Glycosyl hydrolase domain, family 43"/>
    <property type="match status" value="1"/>
</dbReference>
<dbReference type="GO" id="GO:0005975">
    <property type="term" value="P:carbohydrate metabolic process"/>
    <property type="evidence" value="ECO:0007669"/>
    <property type="project" value="InterPro"/>
</dbReference>
<dbReference type="Pfam" id="PF04616">
    <property type="entry name" value="Glyco_hydro_43"/>
    <property type="match status" value="1"/>
</dbReference>
<dbReference type="InterPro" id="IPR006710">
    <property type="entry name" value="Glyco_hydro_43"/>
</dbReference>
<reference evidence="9 10" key="1">
    <citation type="submission" date="2018-11" db="EMBL/GenBank/DDBJ databases">
        <title>Rufibacter latericius sp. nov., isolated from water in Baiyang Lake.</title>
        <authorList>
            <person name="Yang Y."/>
        </authorList>
    </citation>
    <scope>NUCLEOTIDE SEQUENCE [LARGE SCALE GENOMIC DNA]</scope>
    <source>
        <strain evidence="9 10">MCC P1</strain>
    </source>
</reference>
<dbReference type="PANTHER" id="PTHR43817:SF1">
    <property type="entry name" value="HYDROLASE, FAMILY 43, PUTATIVE (AFU_ORTHOLOGUE AFUA_3G01660)-RELATED"/>
    <property type="match status" value="1"/>
</dbReference>
<keyword evidence="4 7" id="KW-0326">Glycosidase</keyword>
<dbReference type="CDD" id="cd18820">
    <property type="entry name" value="GH43_LbAraf43-like"/>
    <property type="match status" value="1"/>
</dbReference>
<feature type="site" description="Important for catalytic activity, responsible for pKa modulation of the active site Glu and correct orientation of both the proton donor and substrate" evidence="6">
    <location>
        <position position="172"/>
    </location>
</feature>
<keyword evidence="10" id="KW-1185">Reference proteome</keyword>
<comment type="similarity">
    <text evidence="1 7">Belongs to the glycosyl hydrolase 43 family.</text>
</comment>
<evidence type="ECO:0000313" key="10">
    <source>
        <dbReference type="Proteomes" id="UP000271010"/>
    </source>
</evidence>
<protein>
    <submittedName>
        <fullName evidence="9">Glycosyl hydrolase family 43</fullName>
    </submittedName>
</protein>
<accession>A0A3M9MX58</accession>
<dbReference type="AlphaFoldDB" id="A0A3M9MX58"/>
<feature type="region of interest" description="Disordered" evidence="8">
    <location>
        <begin position="341"/>
        <end position="364"/>
    </location>
</feature>
<keyword evidence="2" id="KW-0732">Signal</keyword>
<feature type="active site" description="Proton acceptor" evidence="5">
    <location>
        <position position="55"/>
    </location>
</feature>
<gene>
    <name evidence="9" type="ORF">EFA69_11250</name>
</gene>
<dbReference type="EMBL" id="RJJE01000009">
    <property type="protein sequence ID" value="RNI30080.1"/>
    <property type="molecule type" value="Genomic_DNA"/>
</dbReference>
<evidence type="ECO:0000256" key="4">
    <source>
        <dbReference type="ARBA" id="ARBA00023295"/>
    </source>
</evidence>
<evidence type="ECO:0000313" key="9">
    <source>
        <dbReference type="EMBL" id="RNI30080.1"/>
    </source>
</evidence>
<evidence type="ECO:0000256" key="6">
    <source>
        <dbReference type="PIRSR" id="PIRSR606710-2"/>
    </source>
</evidence>
<evidence type="ECO:0000256" key="1">
    <source>
        <dbReference type="ARBA" id="ARBA00009865"/>
    </source>
</evidence>
<dbReference type="PANTHER" id="PTHR43817">
    <property type="entry name" value="GLYCOSYL HYDROLASE"/>
    <property type="match status" value="1"/>
</dbReference>
<evidence type="ECO:0000256" key="5">
    <source>
        <dbReference type="PIRSR" id="PIRSR606710-1"/>
    </source>
</evidence>
<dbReference type="OrthoDB" id="177947at2"/>
<dbReference type="Proteomes" id="UP000271010">
    <property type="component" value="Unassembled WGS sequence"/>
</dbReference>
<dbReference type="PIRSF" id="PIRSF025414">
    <property type="entry name" value="Alpha-L-arabinofuranosidase"/>
    <property type="match status" value="1"/>
</dbReference>
<dbReference type="GO" id="GO:0004553">
    <property type="term" value="F:hydrolase activity, hydrolyzing O-glycosyl compounds"/>
    <property type="evidence" value="ECO:0007669"/>
    <property type="project" value="InterPro"/>
</dbReference>
<organism evidence="9 10">
    <name type="scientific">Rufibacter immobilis</name>
    <dbReference type="NCBI Taxonomy" id="1348778"/>
    <lineage>
        <taxon>Bacteria</taxon>
        <taxon>Pseudomonadati</taxon>
        <taxon>Bacteroidota</taxon>
        <taxon>Cytophagia</taxon>
        <taxon>Cytophagales</taxon>
        <taxon>Hymenobacteraceae</taxon>
        <taxon>Rufibacter</taxon>
    </lineage>
</organism>
<dbReference type="InterPro" id="IPR023296">
    <property type="entry name" value="Glyco_hydro_beta-prop_sf"/>
</dbReference>